<keyword evidence="3" id="KW-1003">Cell membrane</keyword>
<dbReference type="GO" id="GO:0005886">
    <property type="term" value="C:plasma membrane"/>
    <property type="evidence" value="ECO:0007669"/>
    <property type="project" value="UniProtKB-SubCell"/>
</dbReference>
<evidence type="ECO:0000256" key="7">
    <source>
        <dbReference type="ARBA" id="ARBA00023136"/>
    </source>
</evidence>
<keyword evidence="6 9" id="KW-1133">Transmembrane helix</keyword>
<feature type="transmembrane region" description="Helical" evidence="9">
    <location>
        <begin position="12"/>
        <end position="37"/>
    </location>
</feature>
<protein>
    <submittedName>
        <fullName evidence="11">TRAP-type C4-dicarboxylate transport system permease small subunit</fullName>
    </submittedName>
</protein>
<evidence type="ECO:0000256" key="3">
    <source>
        <dbReference type="ARBA" id="ARBA00022475"/>
    </source>
</evidence>
<evidence type="ECO:0000256" key="2">
    <source>
        <dbReference type="ARBA" id="ARBA00022448"/>
    </source>
</evidence>
<keyword evidence="12" id="KW-1185">Reference proteome</keyword>
<dbReference type="Pfam" id="PF04290">
    <property type="entry name" value="DctQ"/>
    <property type="match status" value="1"/>
</dbReference>
<evidence type="ECO:0000256" key="4">
    <source>
        <dbReference type="ARBA" id="ARBA00022519"/>
    </source>
</evidence>
<feature type="transmembrane region" description="Helical" evidence="9">
    <location>
        <begin position="49"/>
        <end position="68"/>
    </location>
</feature>
<evidence type="ECO:0000256" key="6">
    <source>
        <dbReference type="ARBA" id="ARBA00022989"/>
    </source>
</evidence>
<feature type="domain" description="Tripartite ATP-independent periplasmic transporters DctQ component" evidence="10">
    <location>
        <begin position="25"/>
        <end position="153"/>
    </location>
</feature>
<evidence type="ECO:0000256" key="1">
    <source>
        <dbReference type="ARBA" id="ARBA00004429"/>
    </source>
</evidence>
<dbReference type="InterPro" id="IPR007387">
    <property type="entry name" value="TRAP_DctQ"/>
</dbReference>
<evidence type="ECO:0000259" key="10">
    <source>
        <dbReference type="Pfam" id="PF04290"/>
    </source>
</evidence>
<evidence type="ECO:0000313" key="11">
    <source>
        <dbReference type="EMBL" id="MBB6479995.1"/>
    </source>
</evidence>
<dbReference type="PANTHER" id="PTHR35011">
    <property type="entry name" value="2,3-DIKETO-L-GULONATE TRAP TRANSPORTER SMALL PERMEASE PROTEIN YIAM"/>
    <property type="match status" value="1"/>
</dbReference>
<reference evidence="11 12" key="1">
    <citation type="submission" date="2020-08" db="EMBL/GenBank/DDBJ databases">
        <title>Genomic Encyclopedia of Type Strains, Phase IV (KMG-IV): sequencing the most valuable type-strain genomes for metagenomic binning, comparative biology and taxonomic classification.</title>
        <authorList>
            <person name="Goeker M."/>
        </authorList>
    </citation>
    <scope>NUCLEOTIDE SEQUENCE [LARGE SCALE GENOMIC DNA]</scope>
    <source>
        <strain evidence="11 12">DSM 2461</strain>
    </source>
</reference>
<dbReference type="PANTHER" id="PTHR35011:SF2">
    <property type="entry name" value="2,3-DIKETO-L-GULONATE TRAP TRANSPORTER SMALL PERMEASE PROTEIN YIAM"/>
    <property type="match status" value="1"/>
</dbReference>
<comment type="subcellular location">
    <subcellularLocation>
        <location evidence="1">Cell inner membrane</location>
        <topology evidence="1">Multi-pass membrane protein</topology>
    </subcellularLocation>
</comment>
<sequence>MKIKDQFVKIEKLFNMVLISFTTAMFIIVIFNVFMRFVLNNSIGWADELSRFIFIWISFLGAVLAYKSDEHVGLSFIVDKIKSSAVRKSLFFIQRLAVLFVLLIMTYYGYIVTISAKNVSPALSITLSTVYMIVPFCALLMTLLAIGKIAALFSGKNGDAAEKSEVTL</sequence>
<feature type="transmembrane region" description="Helical" evidence="9">
    <location>
        <begin position="89"/>
        <end position="110"/>
    </location>
</feature>
<proteinExistence type="inferred from homology"/>
<evidence type="ECO:0000256" key="9">
    <source>
        <dbReference type="SAM" id="Phobius"/>
    </source>
</evidence>
<dbReference type="GO" id="GO:0022857">
    <property type="term" value="F:transmembrane transporter activity"/>
    <property type="evidence" value="ECO:0007669"/>
    <property type="project" value="TreeGrafter"/>
</dbReference>
<keyword evidence="4" id="KW-0997">Cell inner membrane</keyword>
<gene>
    <name evidence="11" type="ORF">HNR50_001653</name>
</gene>
<feature type="transmembrane region" description="Helical" evidence="9">
    <location>
        <begin position="122"/>
        <end position="146"/>
    </location>
</feature>
<dbReference type="AlphaFoldDB" id="A0A841R7Z6"/>
<keyword evidence="5 9" id="KW-0812">Transmembrane</keyword>
<comment type="similarity">
    <text evidence="8">Belongs to the TRAP transporter small permease family.</text>
</comment>
<evidence type="ECO:0000256" key="5">
    <source>
        <dbReference type="ARBA" id="ARBA00022692"/>
    </source>
</evidence>
<name>A0A841R7Z6_9SPIO</name>
<evidence type="ECO:0000313" key="12">
    <source>
        <dbReference type="Proteomes" id="UP000587760"/>
    </source>
</evidence>
<dbReference type="GO" id="GO:0015740">
    <property type="term" value="P:C4-dicarboxylate transport"/>
    <property type="evidence" value="ECO:0007669"/>
    <property type="project" value="TreeGrafter"/>
</dbReference>
<dbReference type="InterPro" id="IPR055348">
    <property type="entry name" value="DctQ"/>
</dbReference>
<keyword evidence="7 9" id="KW-0472">Membrane</keyword>
<organism evidence="11 12">
    <name type="scientific">Spirochaeta isovalerica</name>
    <dbReference type="NCBI Taxonomy" id="150"/>
    <lineage>
        <taxon>Bacteria</taxon>
        <taxon>Pseudomonadati</taxon>
        <taxon>Spirochaetota</taxon>
        <taxon>Spirochaetia</taxon>
        <taxon>Spirochaetales</taxon>
        <taxon>Spirochaetaceae</taxon>
        <taxon>Spirochaeta</taxon>
    </lineage>
</organism>
<dbReference type="Proteomes" id="UP000587760">
    <property type="component" value="Unassembled WGS sequence"/>
</dbReference>
<evidence type="ECO:0000256" key="8">
    <source>
        <dbReference type="ARBA" id="ARBA00038436"/>
    </source>
</evidence>
<dbReference type="RefSeq" id="WP_184745730.1">
    <property type="nucleotide sequence ID" value="NZ_JACHGJ010000002.1"/>
</dbReference>
<accession>A0A841R7Z6</accession>
<comment type="caution">
    <text evidence="11">The sequence shown here is derived from an EMBL/GenBank/DDBJ whole genome shotgun (WGS) entry which is preliminary data.</text>
</comment>
<keyword evidence="2" id="KW-0813">Transport</keyword>
<dbReference type="EMBL" id="JACHGJ010000002">
    <property type="protein sequence ID" value="MBB6479995.1"/>
    <property type="molecule type" value="Genomic_DNA"/>
</dbReference>